<sequence length="180" mass="19629">MSLISDVERACTRLASAGWHDLLLHHGLDITSTSLREELARPVQIDRTQPGFEDFSADATRGIEPGHPADSLLFHAFASPHVVTAVKGKTLTAFPTAAEIEHVLNYVYGAAPPTLEALQQLAGEAQLAIAVFAYEYRPYAETVHRRQADLCFSRTGVARVGTADALYNPQQRGFLPFVEG</sequence>
<organism evidence="1 2">
    <name type="scientific">Pseudomonas edaphica</name>
    <dbReference type="NCBI Taxonomy" id="2006980"/>
    <lineage>
        <taxon>Bacteria</taxon>
        <taxon>Pseudomonadati</taxon>
        <taxon>Pseudomonadota</taxon>
        <taxon>Gammaproteobacteria</taxon>
        <taxon>Pseudomonadales</taxon>
        <taxon>Pseudomonadaceae</taxon>
        <taxon>Pseudomonas</taxon>
    </lineage>
</organism>
<reference evidence="1 2" key="1">
    <citation type="submission" date="2019-05" db="EMBL/GenBank/DDBJ databases">
        <title>Pseudomonas edaphica sp. nov., isolated from rhizospheric soil of Cistus ladanifer L. in Spain.</title>
        <authorList>
            <person name="Peix A."/>
        </authorList>
    </citation>
    <scope>NUCLEOTIDE SEQUENCE [LARGE SCALE GENOMIC DNA]</scope>
    <source>
        <strain evidence="1 2">RD25</strain>
    </source>
</reference>
<accession>A0ABY2TWU9</accession>
<name>A0ABY2TWU9_9PSED</name>
<feature type="non-terminal residue" evidence="1">
    <location>
        <position position="180"/>
    </location>
</feature>
<keyword evidence="2" id="KW-1185">Reference proteome</keyword>
<comment type="caution">
    <text evidence="1">The sequence shown here is derived from an EMBL/GenBank/DDBJ whole genome shotgun (WGS) entry which is preliminary data.</text>
</comment>
<evidence type="ECO:0000313" key="1">
    <source>
        <dbReference type="EMBL" id="TLG87958.1"/>
    </source>
</evidence>
<proteinExistence type="predicted"/>
<dbReference type="EMBL" id="VBVZ01000659">
    <property type="protein sequence ID" value="TLG87958.1"/>
    <property type="molecule type" value="Genomic_DNA"/>
</dbReference>
<evidence type="ECO:0000313" key="2">
    <source>
        <dbReference type="Proteomes" id="UP000304941"/>
    </source>
</evidence>
<gene>
    <name evidence="1" type="ORF">FEM54_28455</name>
</gene>
<dbReference type="Proteomes" id="UP000304941">
    <property type="component" value="Unassembled WGS sequence"/>
</dbReference>
<protein>
    <submittedName>
        <fullName evidence="1">Uncharacterized protein</fullName>
    </submittedName>
</protein>